<accession>A0ABY7B0U6</accession>
<evidence type="ECO:0000313" key="2">
    <source>
        <dbReference type="Proteomes" id="UP001163203"/>
    </source>
</evidence>
<proteinExistence type="predicted"/>
<gene>
    <name evidence="1" type="ORF">ORV05_34500</name>
</gene>
<organism evidence="1 2">
    <name type="scientific">Amycolatopsis cynarae</name>
    <dbReference type="NCBI Taxonomy" id="2995223"/>
    <lineage>
        <taxon>Bacteria</taxon>
        <taxon>Bacillati</taxon>
        <taxon>Actinomycetota</taxon>
        <taxon>Actinomycetes</taxon>
        <taxon>Pseudonocardiales</taxon>
        <taxon>Pseudonocardiaceae</taxon>
        <taxon>Amycolatopsis</taxon>
    </lineage>
</organism>
<sequence>MAMVAKITMLDSKLTRREVVNPTDQKKVQAVWKDAIRVAKKEAKIIHRRQNKL</sequence>
<dbReference type="Proteomes" id="UP001163203">
    <property type="component" value="Chromosome"/>
</dbReference>
<dbReference type="EMBL" id="CP113836">
    <property type="protein sequence ID" value="WAL65910.1"/>
    <property type="molecule type" value="Genomic_DNA"/>
</dbReference>
<evidence type="ECO:0000313" key="1">
    <source>
        <dbReference type="EMBL" id="WAL65910.1"/>
    </source>
</evidence>
<keyword evidence="2" id="KW-1185">Reference proteome</keyword>
<protein>
    <submittedName>
        <fullName evidence="1">Uncharacterized protein</fullName>
    </submittedName>
</protein>
<name>A0ABY7B0U6_9PSEU</name>
<reference evidence="1" key="1">
    <citation type="submission" date="2022-11" db="EMBL/GenBank/DDBJ databases">
        <authorList>
            <person name="Mo P."/>
        </authorList>
    </citation>
    <scope>NUCLEOTIDE SEQUENCE</scope>
    <source>
        <strain evidence="1">HUAS 11-8</strain>
    </source>
</reference>
<dbReference type="RefSeq" id="WP_268756056.1">
    <property type="nucleotide sequence ID" value="NZ_CP113836.1"/>
</dbReference>